<sequence length="340" mass="35033">MGRITIRTIAEACGVSPSTVSNAYNRPGQLSAALRERILATADELGYAGPSAAGRSLRSGRAGAIGVMLSDQLSYAFSDPYAIGFLVGVTQVAERAGVSVLLLNAEAPDGGPDVAAVQRANIDGIITLCIDTPAVVLEHARRRGLTVVSTYAGAGDHHVAIDDVAAGRLVGAHLHELGHRRVAVVVGGLSRTAGQPATLSSIDDLDYVDRVAGLQQGMPGVGLSILSAGFNSFDCGRAAAEGVLALDPVPTAVVGTSDVLALGLQHGLRERGLDVPRDISVAGFDDIDEAGIADLTTVAQPIIEKGRRAAQLLLAEEGERRSEVMAVRLVTRGSTAAPRD</sequence>
<dbReference type="PROSITE" id="PS50932">
    <property type="entry name" value="HTH_LACI_2"/>
    <property type="match status" value="1"/>
</dbReference>
<organism evidence="5 6">
    <name type="scientific">Auraticoccus monumenti</name>
    <dbReference type="NCBI Taxonomy" id="675864"/>
    <lineage>
        <taxon>Bacteria</taxon>
        <taxon>Bacillati</taxon>
        <taxon>Actinomycetota</taxon>
        <taxon>Actinomycetes</taxon>
        <taxon>Propionibacteriales</taxon>
        <taxon>Propionibacteriaceae</taxon>
        <taxon>Auraticoccus</taxon>
    </lineage>
</organism>
<dbReference type="CDD" id="cd06279">
    <property type="entry name" value="PBP1_LacI-like"/>
    <property type="match status" value="1"/>
</dbReference>
<accession>A0A1G7EFT4</accession>
<dbReference type="InterPro" id="IPR028082">
    <property type="entry name" value="Peripla_BP_I"/>
</dbReference>
<dbReference type="SUPFAM" id="SSF47413">
    <property type="entry name" value="lambda repressor-like DNA-binding domains"/>
    <property type="match status" value="1"/>
</dbReference>
<evidence type="ECO:0000259" key="4">
    <source>
        <dbReference type="PROSITE" id="PS50932"/>
    </source>
</evidence>
<reference evidence="5 6" key="1">
    <citation type="submission" date="2016-10" db="EMBL/GenBank/DDBJ databases">
        <authorList>
            <person name="de Groot N.N."/>
        </authorList>
    </citation>
    <scope>NUCLEOTIDE SEQUENCE [LARGE SCALE GENOMIC DNA]</scope>
    <source>
        <strain evidence="5 6">MON 2.2</strain>
    </source>
</reference>
<dbReference type="CDD" id="cd01392">
    <property type="entry name" value="HTH_LacI"/>
    <property type="match status" value="1"/>
</dbReference>
<dbReference type="InterPro" id="IPR000843">
    <property type="entry name" value="HTH_LacI"/>
</dbReference>
<dbReference type="InterPro" id="IPR046335">
    <property type="entry name" value="LacI/GalR-like_sensor"/>
</dbReference>
<dbReference type="AlphaFoldDB" id="A0A1G7EFT4"/>
<dbReference type="OrthoDB" id="59108at2"/>
<evidence type="ECO:0000256" key="1">
    <source>
        <dbReference type="ARBA" id="ARBA00023015"/>
    </source>
</evidence>
<dbReference type="InterPro" id="IPR010982">
    <property type="entry name" value="Lambda_DNA-bd_dom_sf"/>
</dbReference>
<keyword evidence="6" id="KW-1185">Reference proteome</keyword>
<dbReference type="PANTHER" id="PTHR30146">
    <property type="entry name" value="LACI-RELATED TRANSCRIPTIONAL REPRESSOR"/>
    <property type="match status" value="1"/>
</dbReference>
<dbReference type="GO" id="GO:0003700">
    <property type="term" value="F:DNA-binding transcription factor activity"/>
    <property type="evidence" value="ECO:0007669"/>
    <property type="project" value="TreeGrafter"/>
</dbReference>
<dbReference type="SUPFAM" id="SSF53822">
    <property type="entry name" value="Periplasmic binding protein-like I"/>
    <property type="match status" value="1"/>
</dbReference>
<keyword evidence="1" id="KW-0805">Transcription regulation</keyword>
<dbReference type="Pfam" id="PF00356">
    <property type="entry name" value="LacI"/>
    <property type="match status" value="1"/>
</dbReference>
<dbReference type="PANTHER" id="PTHR30146:SF138">
    <property type="entry name" value="TRANSCRIPTIONAL REGULATORY PROTEIN"/>
    <property type="match status" value="1"/>
</dbReference>
<name>A0A1G7EFT4_9ACTN</name>
<protein>
    <submittedName>
        <fullName evidence="5">DNA-binding transcriptional regulator, LacI/PurR family</fullName>
    </submittedName>
</protein>
<dbReference type="Pfam" id="PF13377">
    <property type="entry name" value="Peripla_BP_3"/>
    <property type="match status" value="1"/>
</dbReference>
<evidence type="ECO:0000256" key="3">
    <source>
        <dbReference type="ARBA" id="ARBA00023163"/>
    </source>
</evidence>
<dbReference type="SMART" id="SM00354">
    <property type="entry name" value="HTH_LACI"/>
    <property type="match status" value="1"/>
</dbReference>
<evidence type="ECO:0000313" key="5">
    <source>
        <dbReference type="EMBL" id="SDE62501.1"/>
    </source>
</evidence>
<evidence type="ECO:0000256" key="2">
    <source>
        <dbReference type="ARBA" id="ARBA00023125"/>
    </source>
</evidence>
<feature type="domain" description="HTH lacI-type" evidence="4">
    <location>
        <begin position="4"/>
        <end position="59"/>
    </location>
</feature>
<dbReference type="STRING" id="675864.SAMN04489747_3931"/>
<gene>
    <name evidence="5" type="ORF">SAMN04489747_3931</name>
</gene>
<evidence type="ECO:0000313" key="6">
    <source>
        <dbReference type="Proteomes" id="UP000198546"/>
    </source>
</evidence>
<dbReference type="Proteomes" id="UP000198546">
    <property type="component" value="Chromosome i"/>
</dbReference>
<dbReference type="GO" id="GO:0000976">
    <property type="term" value="F:transcription cis-regulatory region binding"/>
    <property type="evidence" value="ECO:0007669"/>
    <property type="project" value="TreeGrafter"/>
</dbReference>
<proteinExistence type="predicted"/>
<dbReference type="RefSeq" id="WP_090595838.1">
    <property type="nucleotide sequence ID" value="NZ_LT629688.1"/>
</dbReference>
<keyword evidence="3" id="KW-0804">Transcription</keyword>
<dbReference type="Gene3D" id="1.10.260.40">
    <property type="entry name" value="lambda repressor-like DNA-binding domains"/>
    <property type="match status" value="1"/>
</dbReference>
<dbReference type="Gene3D" id="3.40.50.2300">
    <property type="match status" value="2"/>
</dbReference>
<keyword evidence="2 5" id="KW-0238">DNA-binding</keyword>
<dbReference type="EMBL" id="LT629688">
    <property type="protein sequence ID" value="SDE62501.1"/>
    <property type="molecule type" value="Genomic_DNA"/>
</dbReference>